<dbReference type="InParanoid" id="S8FAH4"/>
<keyword evidence="1" id="KW-1133">Transmembrane helix</keyword>
<evidence type="ECO:0000313" key="2">
    <source>
        <dbReference type="EMBL" id="EPS98620.1"/>
    </source>
</evidence>
<keyword evidence="1" id="KW-0472">Membrane</keyword>
<dbReference type="eggNOG" id="ENOG502SN52">
    <property type="taxonomic scope" value="Eukaryota"/>
</dbReference>
<feature type="transmembrane region" description="Helical" evidence="1">
    <location>
        <begin position="123"/>
        <end position="144"/>
    </location>
</feature>
<keyword evidence="3" id="KW-1185">Reference proteome</keyword>
<protein>
    <submittedName>
        <fullName evidence="2">Uncharacterized protein</fullName>
    </submittedName>
</protein>
<evidence type="ECO:0000256" key="1">
    <source>
        <dbReference type="SAM" id="Phobius"/>
    </source>
</evidence>
<feature type="transmembrane region" description="Helical" evidence="1">
    <location>
        <begin position="50"/>
        <end position="72"/>
    </location>
</feature>
<dbReference type="EMBL" id="KE504163">
    <property type="protein sequence ID" value="EPS98620.1"/>
    <property type="molecule type" value="Genomic_DNA"/>
</dbReference>
<keyword evidence="1" id="KW-0812">Transmembrane</keyword>
<feature type="non-terminal residue" evidence="2">
    <location>
        <position position="277"/>
    </location>
</feature>
<reference evidence="2 3" key="1">
    <citation type="journal article" date="2012" name="Science">
        <title>The Paleozoic origin of enzymatic lignin decomposition reconstructed from 31 fungal genomes.</title>
        <authorList>
            <person name="Floudas D."/>
            <person name="Binder M."/>
            <person name="Riley R."/>
            <person name="Barry K."/>
            <person name="Blanchette R.A."/>
            <person name="Henrissat B."/>
            <person name="Martinez A.T."/>
            <person name="Otillar R."/>
            <person name="Spatafora J.W."/>
            <person name="Yadav J.S."/>
            <person name="Aerts A."/>
            <person name="Benoit I."/>
            <person name="Boyd A."/>
            <person name="Carlson A."/>
            <person name="Copeland A."/>
            <person name="Coutinho P.M."/>
            <person name="de Vries R.P."/>
            <person name="Ferreira P."/>
            <person name="Findley K."/>
            <person name="Foster B."/>
            <person name="Gaskell J."/>
            <person name="Glotzer D."/>
            <person name="Gorecki P."/>
            <person name="Heitman J."/>
            <person name="Hesse C."/>
            <person name="Hori C."/>
            <person name="Igarashi K."/>
            <person name="Jurgens J.A."/>
            <person name="Kallen N."/>
            <person name="Kersten P."/>
            <person name="Kohler A."/>
            <person name="Kuees U."/>
            <person name="Kumar T.K.A."/>
            <person name="Kuo A."/>
            <person name="LaButti K."/>
            <person name="Larrondo L.F."/>
            <person name="Lindquist E."/>
            <person name="Ling A."/>
            <person name="Lombard V."/>
            <person name="Lucas S."/>
            <person name="Lundell T."/>
            <person name="Martin R."/>
            <person name="McLaughlin D.J."/>
            <person name="Morgenstern I."/>
            <person name="Morin E."/>
            <person name="Murat C."/>
            <person name="Nagy L.G."/>
            <person name="Nolan M."/>
            <person name="Ohm R.A."/>
            <person name="Patyshakuliyeva A."/>
            <person name="Rokas A."/>
            <person name="Ruiz-Duenas F.J."/>
            <person name="Sabat G."/>
            <person name="Salamov A."/>
            <person name="Samejima M."/>
            <person name="Schmutz J."/>
            <person name="Slot J.C."/>
            <person name="St John F."/>
            <person name="Stenlid J."/>
            <person name="Sun H."/>
            <person name="Sun S."/>
            <person name="Syed K."/>
            <person name="Tsang A."/>
            <person name="Wiebenga A."/>
            <person name="Young D."/>
            <person name="Pisabarro A."/>
            <person name="Eastwood D.C."/>
            <person name="Martin F."/>
            <person name="Cullen D."/>
            <person name="Grigoriev I.V."/>
            <person name="Hibbett D.S."/>
        </authorList>
    </citation>
    <scope>NUCLEOTIDE SEQUENCE</scope>
    <source>
        <strain evidence="3">FP-58527</strain>
    </source>
</reference>
<dbReference type="OrthoDB" id="3357408at2759"/>
<feature type="transmembrane region" description="Helical" evidence="1">
    <location>
        <begin position="20"/>
        <end position="38"/>
    </location>
</feature>
<dbReference type="AlphaFoldDB" id="S8FAH4"/>
<dbReference type="HOGENOM" id="CLU_044614_1_0_1"/>
<organism evidence="2 3">
    <name type="scientific">Fomitopsis schrenkii</name>
    <name type="common">Brown rot fungus</name>
    <dbReference type="NCBI Taxonomy" id="2126942"/>
    <lineage>
        <taxon>Eukaryota</taxon>
        <taxon>Fungi</taxon>
        <taxon>Dikarya</taxon>
        <taxon>Basidiomycota</taxon>
        <taxon>Agaricomycotina</taxon>
        <taxon>Agaricomycetes</taxon>
        <taxon>Polyporales</taxon>
        <taxon>Fomitopsis</taxon>
    </lineage>
</organism>
<accession>S8FAH4</accession>
<dbReference type="Proteomes" id="UP000015241">
    <property type="component" value="Unassembled WGS sequence"/>
</dbReference>
<gene>
    <name evidence="2" type="ORF">FOMPIDRAFT_6700</name>
</gene>
<name>S8FAH4_FOMSC</name>
<proteinExistence type="predicted"/>
<sequence>MDTFPIDEAALVAFFIESTTWGIQLVTFILCVWTLVQTNRVSKPRPINPLLLYATALIVIGTPDVSFSLYHVLRAFVYYKGQGGADLVFKELSDYVTVLRVRSVATALQIHRCWIIYSRRWKYVIPSMFVWLGGFACACAEIYYSSTSKKPTGLVGSGKADFFVGAFFVCTGILNIFVTGLILYRIHVVHHASTRCFSLNPGSTILVGRIQWSQLSRILVESALVYTLSGIIALIVTLAGSNAIYPVSDFIVQLSGIQFDLIVIRVGRGIAVEHIEA</sequence>
<feature type="transmembrane region" description="Helical" evidence="1">
    <location>
        <begin position="164"/>
        <end position="184"/>
    </location>
</feature>
<evidence type="ECO:0000313" key="3">
    <source>
        <dbReference type="Proteomes" id="UP000015241"/>
    </source>
</evidence>
<feature type="transmembrane region" description="Helical" evidence="1">
    <location>
        <begin position="223"/>
        <end position="245"/>
    </location>
</feature>